<dbReference type="AlphaFoldDB" id="A0A1D8NJF9"/>
<organism evidence="1 2">
    <name type="scientific">Yarrowia lipolytica</name>
    <name type="common">Candida lipolytica</name>
    <dbReference type="NCBI Taxonomy" id="4952"/>
    <lineage>
        <taxon>Eukaryota</taxon>
        <taxon>Fungi</taxon>
        <taxon>Dikarya</taxon>
        <taxon>Ascomycota</taxon>
        <taxon>Saccharomycotina</taxon>
        <taxon>Dipodascomycetes</taxon>
        <taxon>Dipodascales</taxon>
        <taxon>Dipodascales incertae sedis</taxon>
        <taxon>Yarrowia</taxon>
    </lineage>
</organism>
<sequence>MNETTLRTYLAQISSLKKPEIFYHIVSTLLFQNILHLPATSNMSSIKYTKQPLPTYRYSSSTAPNLPCTSCMHAHLPHINMSHAQVLKHVRAVSIEPQKAPIGLLHVTNAGMGRFPPAQWPRAHAVVSGEYGRVRDGTGTFGEFSGKRPWAMVDCNSEIVYRHIP</sequence>
<dbReference type="VEuPathDB" id="FungiDB:YALI1_E25537g"/>
<accession>A0A1D8NJF9</accession>
<proteinExistence type="predicted"/>
<dbReference type="Proteomes" id="UP000182444">
    <property type="component" value="Chromosome 1E"/>
</dbReference>
<evidence type="ECO:0000313" key="2">
    <source>
        <dbReference type="Proteomes" id="UP000182444"/>
    </source>
</evidence>
<dbReference type="RefSeq" id="XP_068139184.1">
    <property type="nucleotide sequence ID" value="XM_068283083.1"/>
</dbReference>
<dbReference type="GeneID" id="94583686"/>
<dbReference type="EMBL" id="CP017557">
    <property type="protein sequence ID" value="AOW05753.1"/>
    <property type="molecule type" value="Genomic_DNA"/>
</dbReference>
<evidence type="ECO:0000313" key="1">
    <source>
        <dbReference type="EMBL" id="AOW05753.1"/>
    </source>
</evidence>
<reference evidence="1 2" key="1">
    <citation type="journal article" date="2016" name="PLoS ONE">
        <title>Sequence Assembly of Yarrowia lipolytica Strain W29/CLIB89 Shows Transposable Element Diversity.</title>
        <authorList>
            <person name="Magnan C."/>
            <person name="Yu J."/>
            <person name="Chang I."/>
            <person name="Jahn E."/>
            <person name="Kanomata Y."/>
            <person name="Wu J."/>
            <person name="Zeller M."/>
            <person name="Oakes M."/>
            <person name="Baldi P."/>
            <person name="Sandmeyer S."/>
        </authorList>
    </citation>
    <scope>NUCLEOTIDE SEQUENCE [LARGE SCALE GENOMIC DNA]</scope>
    <source>
        <strain evidence="2">CLIB89(W29)</strain>
    </source>
</reference>
<protein>
    <submittedName>
        <fullName evidence="1">Uncharacterized protein</fullName>
    </submittedName>
</protein>
<name>A0A1D8NJF9_YARLL</name>
<gene>
    <name evidence="1" type="ORF">YALI1_E25537g</name>
</gene>